<dbReference type="InterPro" id="IPR038058">
    <property type="entry name" value="PhnH-like_sp"/>
</dbReference>
<dbReference type="AlphaFoldDB" id="A0A326UC39"/>
<protein>
    <submittedName>
        <fullName evidence="1">Alpha-D-ribose 1-methylphosphonate 5-triphosphate synthase subunit PhnH</fullName>
    </submittedName>
</protein>
<dbReference type="GO" id="GO:0019634">
    <property type="term" value="P:organic phosphonate metabolic process"/>
    <property type="evidence" value="ECO:0007669"/>
    <property type="project" value="InterPro"/>
</dbReference>
<name>A0A326UC39_THEHA</name>
<organism evidence="1 2">
    <name type="scientific">Thermosporothrix hazakensis</name>
    <dbReference type="NCBI Taxonomy" id="644383"/>
    <lineage>
        <taxon>Bacteria</taxon>
        <taxon>Bacillati</taxon>
        <taxon>Chloroflexota</taxon>
        <taxon>Ktedonobacteria</taxon>
        <taxon>Ktedonobacterales</taxon>
        <taxon>Thermosporotrichaceae</taxon>
        <taxon>Thermosporothrix</taxon>
    </lineage>
</organism>
<reference evidence="1 2" key="1">
    <citation type="submission" date="2018-06" db="EMBL/GenBank/DDBJ databases">
        <title>Genomic Encyclopedia of Archaeal and Bacterial Type Strains, Phase II (KMG-II): from individual species to whole genera.</title>
        <authorList>
            <person name="Goeker M."/>
        </authorList>
    </citation>
    <scope>NUCLEOTIDE SEQUENCE [LARGE SCALE GENOMIC DNA]</scope>
    <source>
        <strain evidence="1 2">ATCC BAA-1881</strain>
    </source>
</reference>
<dbReference type="EMBL" id="QKUF01000003">
    <property type="protein sequence ID" value="PZW32935.1"/>
    <property type="molecule type" value="Genomic_DNA"/>
</dbReference>
<dbReference type="InterPro" id="IPR008772">
    <property type="entry name" value="Phosphonate_metab_PhnH"/>
</dbReference>
<dbReference type="SUPFAM" id="SSF159709">
    <property type="entry name" value="PhnH-like"/>
    <property type="match status" value="1"/>
</dbReference>
<gene>
    <name evidence="1" type="ORF">EI42_01480</name>
</gene>
<dbReference type="RefSeq" id="WP_170142429.1">
    <property type="nucleotide sequence ID" value="NZ_BIFX01000001.1"/>
</dbReference>
<dbReference type="Proteomes" id="UP000248806">
    <property type="component" value="Unassembled WGS sequence"/>
</dbReference>
<evidence type="ECO:0000313" key="2">
    <source>
        <dbReference type="Proteomes" id="UP000248806"/>
    </source>
</evidence>
<comment type="caution">
    <text evidence="1">The sequence shown here is derived from an EMBL/GenBank/DDBJ whole genome shotgun (WGS) entry which is preliminary data.</text>
</comment>
<dbReference type="NCBIfam" id="TIGR03292">
    <property type="entry name" value="PhnH_redo"/>
    <property type="match status" value="1"/>
</dbReference>
<sequence>MIGTRQDEHVHYSASVFRHILDSLARPGKLTQLPYPHHLGEPPRTPSSTIANFYALGALLTLLDREVSFAVAEHGVWQSRDTEIVQWLALRSGASLAEPSDAHFVLFCDGSSDSQLLQLNEGTLLEPEESATAIYCVTALDTEIPGPIMLELSGPGIETTHTVSITGLDRLEIAHIVATRQRYPLGVDIYLIDENGRCLGLPRTTRLRLLESARQKEHTR</sequence>
<accession>A0A326UC39</accession>
<evidence type="ECO:0000313" key="1">
    <source>
        <dbReference type="EMBL" id="PZW32935.1"/>
    </source>
</evidence>
<dbReference type="Pfam" id="PF05845">
    <property type="entry name" value="PhnH"/>
    <property type="match status" value="1"/>
</dbReference>
<proteinExistence type="predicted"/>
<dbReference type="Gene3D" id="3.40.50.11310">
    <property type="entry name" value="Bacterial phosphonate metabolism protein PhnH"/>
    <property type="match status" value="1"/>
</dbReference>
<keyword evidence="2" id="KW-1185">Reference proteome</keyword>